<evidence type="ECO:0000259" key="6">
    <source>
        <dbReference type="Pfam" id="PF02016"/>
    </source>
</evidence>
<dbReference type="SUPFAM" id="SSF52317">
    <property type="entry name" value="Class I glutamine amidotransferase-like"/>
    <property type="match status" value="1"/>
</dbReference>
<dbReference type="SUPFAM" id="SSF141986">
    <property type="entry name" value="LD-carboxypeptidase A C-terminal domain-like"/>
    <property type="match status" value="1"/>
</dbReference>
<organism evidence="8 9">
    <name type="scientific">Fusibacter bizertensis</name>
    <dbReference type="NCBI Taxonomy" id="1488331"/>
    <lineage>
        <taxon>Bacteria</taxon>
        <taxon>Bacillati</taxon>
        <taxon>Bacillota</taxon>
        <taxon>Clostridia</taxon>
        <taxon>Eubacteriales</taxon>
        <taxon>Eubacteriales Family XII. Incertae Sedis</taxon>
        <taxon>Fusibacter</taxon>
    </lineage>
</organism>
<dbReference type="InterPro" id="IPR003507">
    <property type="entry name" value="S66_fam"/>
</dbReference>
<accession>A0ABT6NES8</accession>
<dbReference type="Gene3D" id="3.50.30.60">
    <property type="entry name" value="LD-carboxypeptidase A C-terminal domain-like"/>
    <property type="match status" value="1"/>
</dbReference>
<dbReference type="Pfam" id="PF02016">
    <property type="entry name" value="Peptidase_S66"/>
    <property type="match status" value="1"/>
</dbReference>
<dbReference type="PANTHER" id="PTHR30237:SF2">
    <property type="entry name" value="MUREIN TETRAPEPTIDE CARBOXYPEPTIDASE"/>
    <property type="match status" value="1"/>
</dbReference>
<comment type="caution">
    <text evidence="8">The sequence shown here is derived from an EMBL/GenBank/DDBJ whole genome shotgun (WGS) entry which is preliminary data.</text>
</comment>
<gene>
    <name evidence="8" type="ORF">QE109_12215</name>
</gene>
<dbReference type="InterPro" id="IPR027478">
    <property type="entry name" value="LdcA_N"/>
</dbReference>
<dbReference type="InterPro" id="IPR029062">
    <property type="entry name" value="Class_I_gatase-like"/>
</dbReference>
<dbReference type="Gene3D" id="3.40.50.10740">
    <property type="entry name" value="Class I glutamine amidotransferase-like"/>
    <property type="match status" value="1"/>
</dbReference>
<protein>
    <submittedName>
        <fullName evidence="8">LD-carboxypeptidase</fullName>
    </submittedName>
</protein>
<dbReference type="EMBL" id="JARYZI010000008">
    <property type="protein sequence ID" value="MDH8678921.1"/>
    <property type="molecule type" value="Genomic_DNA"/>
</dbReference>
<keyword evidence="2" id="KW-0121">Carboxypeptidase</keyword>
<dbReference type="CDD" id="cd07025">
    <property type="entry name" value="Peptidase_S66"/>
    <property type="match status" value="1"/>
</dbReference>
<dbReference type="InterPro" id="IPR040449">
    <property type="entry name" value="Peptidase_S66_N"/>
</dbReference>
<evidence type="ECO:0000313" key="9">
    <source>
        <dbReference type="Proteomes" id="UP001158045"/>
    </source>
</evidence>
<dbReference type="InterPro" id="IPR027461">
    <property type="entry name" value="Carboxypeptidase_A_C_sf"/>
</dbReference>
<proteinExistence type="inferred from homology"/>
<name>A0ABT6NES8_9FIRM</name>
<keyword evidence="4" id="KW-0378">Hydrolase</keyword>
<keyword evidence="5" id="KW-0720">Serine protease</keyword>
<sequence>MIKPKKLKIGDTVAVIATSSPADPKRVSMAEKGLKALGLNPVFYPSCYASHGHLSGTDEIRLKDLHDAFQNTDHKGIICLKGGAGAMRLLDKINYDLVRNHPKLFVGFSDVTALHLAFAAKCNLTTVHGPMALSEMFQYEDGEVKLDQFTLASFQKAIFESAPMGKIENPEGFEVQSLVGGTTSGPIIGGNLSLIAATLGTPYEIDTRGKILFLEETHEPFYVIDRLLTALALAGKFKDCNGIVLGTWTGCRAEEKKSYKGKDLSLDMIIDEVITPYGKPMINGLYAGHNFPQISLPLGVNVTLDAKNGTLYYNESHFDTN</sequence>
<dbReference type="RefSeq" id="WP_281094814.1">
    <property type="nucleotide sequence ID" value="NZ_JARYZI010000008.1"/>
</dbReference>
<keyword evidence="3" id="KW-0645">Protease</keyword>
<dbReference type="Pfam" id="PF17676">
    <property type="entry name" value="Peptidase_S66C"/>
    <property type="match status" value="1"/>
</dbReference>
<feature type="domain" description="LD-carboxypeptidase C-terminal" evidence="7">
    <location>
        <begin position="184"/>
        <end position="304"/>
    </location>
</feature>
<evidence type="ECO:0000256" key="5">
    <source>
        <dbReference type="ARBA" id="ARBA00022825"/>
    </source>
</evidence>
<evidence type="ECO:0000256" key="4">
    <source>
        <dbReference type="ARBA" id="ARBA00022801"/>
    </source>
</evidence>
<dbReference type="PIRSF" id="PIRSF028757">
    <property type="entry name" value="LD-carboxypeptidase"/>
    <property type="match status" value="1"/>
</dbReference>
<evidence type="ECO:0000313" key="8">
    <source>
        <dbReference type="EMBL" id="MDH8678921.1"/>
    </source>
</evidence>
<dbReference type="Proteomes" id="UP001158045">
    <property type="component" value="Unassembled WGS sequence"/>
</dbReference>
<comment type="similarity">
    <text evidence="1">Belongs to the peptidase S66 family.</text>
</comment>
<evidence type="ECO:0000256" key="2">
    <source>
        <dbReference type="ARBA" id="ARBA00022645"/>
    </source>
</evidence>
<dbReference type="PANTHER" id="PTHR30237">
    <property type="entry name" value="MURAMOYLTETRAPEPTIDE CARBOXYPEPTIDASE"/>
    <property type="match status" value="1"/>
</dbReference>
<evidence type="ECO:0000256" key="3">
    <source>
        <dbReference type="ARBA" id="ARBA00022670"/>
    </source>
</evidence>
<evidence type="ECO:0000259" key="7">
    <source>
        <dbReference type="Pfam" id="PF17676"/>
    </source>
</evidence>
<keyword evidence="9" id="KW-1185">Reference proteome</keyword>
<reference evidence="8 9" key="1">
    <citation type="submission" date="2023-04" db="EMBL/GenBank/DDBJ databases">
        <title>Fusibacter bizertensis strain WBS, isolated from littoral bottom sediments of the Arctic seas - biochemical and genomic analysis.</title>
        <authorList>
            <person name="Brioukhanov A.L."/>
        </authorList>
    </citation>
    <scope>NUCLEOTIDE SEQUENCE [LARGE SCALE GENOMIC DNA]</scope>
    <source>
        <strain evidence="8 9">WBS</strain>
    </source>
</reference>
<feature type="domain" description="LD-carboxypeptidase N-terminal" evidence="6">
    <location>
        <begin position="13"/>
        <end position="129"/>
    </location>
</feature>
<evidence type="ECO:0000256" key="1">
    <source>
        <dbReference type="ARBA" id="ARBA00010233"/>
    </source>
</evidence>
<dbReference type="InterPro" id="IPR040921">
    <property type="entry name" value="Peptidase_S66C"/>
</dbReference>